<organism evidence="1 2">
    <name type="scientific">Apiospora rasikravindrae</name>
    <dbReference type="NCBI Taxonomy" id="990691"/>
    <lineage>
        <taxon>Eukaryota</taxon>
        <taxon>Fungi</taxon>
        <taxon>Dikarya</taxon>
        <taxon>Ascomycota</taxon>
        <taxon>Pezizomycotina</taxon>
        <taxon>Sordariomycetes</taxon>
        <taxon>Xylariomycetidae</taxon>
        <taxon>Amphisphaeriales</taxon>
        <taxon>Apiosporaceae</taxon>
        <taxon>Apiospora</taxon>
    </lineage>
</organism>
<comment type="caution">
    <text evidence="1">The sequence shown here is derived from an EMBL/GenBank/DDBJ whole genome shotgun (WGS) entry which is preliminary data.</text>
</comment>
<gene>
    <name evidence="1" type="ORF">PG993_009244</name>
</gene>
<sequence>MSQLLSNQIPGVREKGFLIPEECEKMLAILKAHEMELIFLYLPDTRPRYDNGPAQSLQKLAR</sequence>
<dbReference type="EMBL" id="JAQQWK010000009">
    <property type="protein sequence ID" value="KAK8034249.1"/>
    <property type="molecule type" value="Genomic_DNA"/>
</dbReference>
<name>A0ABR1SKN0_9PEZI</name>
<dbReference type="Proteomes" id="UP001444661">
    <property type="component" value="Unassembled WGS sequence"/>
</dbReference>
<keyword evidence="2" id="KW-1185">Reference proteome</keyword>
<evidence type="ECO:0000313" key="2">
    <source>
        <dbReference type="Proteomes" id="UP001444661"/>
    </source>
</evidence>
<protein>
    <submittedName>
        <fullName evidence="1">Uncharacterized protein</fullName>
    </submittedName>
</protein>
<reference evidence="1 2" key="1">
    <citation type="submission" date="2023-01" db="EMBL/GenBank/DDBJ databases">
        <title>Analysis of 21 Apiospora genomes using comparative genomics revels a genus with tremendous synthesis potential of carbohydrate active enzymes and secondary metabolites.</title>
        <authorList>
            <person name="Sorensen T."/>
        </authorList>
    </citation>
    <scope>NUCLEOTIDE SEQUENCE [LARGE SCALE GENOMIC DNA]</scope>
    <source>
        <strain evidence="1 2">CBS 33761</strain>
    </source>
</reference>
<accession>A0ABR1SKN0</accession>
<evidence type="ECO:0000313" key="1">
    <source>
        <dbReference type="EMBL" id="KAK8034249.1"/>
    </source>
</evidence>
<proteinExistence type="predicted"/>